<dbReference type="Proteomes" id="UP000019140">
    <property type="component" value="Unassembled WGS sequence"/>
</dbReference>
<dbReference type="CDD" id="cd19608">
    <property type="entry name" value="GH113_mannanase-like"/>
    <property type="match status" value="1"/>
</dbReference>
<sequence length="719" mass="78596">MTRTMMRWWIMPWIVLIYPVLILRLGFANPAIYEPPRDPTIGFNLISWANFPDGAQVWTNAVQDVYDHGFRSVSISPVRFVNLTTGAIRLSDGTNTGPDPSHIAAAIAHARSLGMLVTVNPFVEPDGFAIWRGAMNFDGLARTQFWQDYTDYLLEMAGIAQANGAHRMTIGTELRAIVRDSRHNADWSNVIDVVNAVFSGQLGYASNWDNYQNDNLISTIWENANIDFMGVDAYFPLVTESQADGIGNPSIALLEESWKGIFDDPASGFLHGVLRFAAARKNGAGMPCVLTEHGTIPYDKTTVQPFSTTPAMNVPDPEEQAHDYKALIRAADHLQERPVSEGRLEEIHIWHWGMPGAEGSLWFLDPEGDAIVTGAMAAQCLVDVVAPRIWNENGQLVIAKADILENAASVPIAMNGDVVAYGDQLVLSYNVGTASEPDFRQAVVSDTNGLARIRHLDGDERAGEEDPFGTSIKLPPGLILEASDGSEDFQLSMQVTRMNLLTAEASDRILKVEMSGFPVNAAGVAAPVSIDWLMTILPPGNDATTVVLDVTARFDQEVRLSEPRLNQAETFRVAMLSSSNTDPNAEYPEGTHDADELRVTNAAGETVVEQNLTTAPRDRLLLPPDQSERNGVVVTGAMQLNQEMPAPLNGDPPNISTRVEAEAPEPAYRAQAFIQRTDDANQDNLGAWINKTVNDPVIPSGTAFMWTIHIVASDDIIND</sequence>
<name>W4MCL0_9BACT</name>
<dbReference type="InterPro" id="IPR017853">
    <property type="entry name" value="GH"/>
</dbReference>
<evidence type="ECO:0000313" key="2">
    <source>
        <dbReference type="Proteomes" id="UP000019140"/>
    </source>
</evidence>
<organism evidence="1 2">
    <name type="scientific">Candidatus Entotheonella gemina</name>
    <dbReference type="NCBI Taxonomy" id="1429439"/>
    <lineage>
        <taxon>Bacteria</taxon>
        <taxon>Pseudomonadati</taxon>
        <taxon>Nitrospinota/Tectimicrobiota group</taxon>
        <taxon>Candidatus Tectimicrobiota</taxon>
        <taxon>Candidatus Entotheonellia</taxon>
        <taxon>Candidatus Entotheonellales</taxon>
        <taxon>Candidatus Entotheonellaceae</taxon>
        <taxon>Candidatus Entotheonella</taxon>
    </lineage>
</organism>
<accession>W4MCL0</accession>
<evidence type="ECO:0000313" key="1">
    <source>
        <dbReference type="EMBL" id="ETX07943.1"/>
    </source>
</evidence>
<dbReference type="EMBL" id="AZHX01000335">
    <property type="protein sequence ID" value="ETX07943.1"/>
    <property type="molecule type" value="Genomic_DNA"/>
</dbReference>
<comment type="caution">
    <text evidence="1">The sequence shown here is derived from an EMBL/GenBank/DDBJ whole genome shotgun (WGS) entry which is preliminary data.</text>
</comment>
<reference evidence="1 2" key="1">
    <citation type="journal article" date="2014" name="Nature">
        <title>An environmental bacterial taxon with a large and distinct metabolic repertoire.</title>
        <authorList>
            <person name="Wilson M.C."/>
            <person name="Mori T."/>
            <person name="Ruckert C."/>
            <person name="Uria A.R."/>
            <person name="Helf M.J."/>
            <person name="Takada K."/>
            <person name="Gernert C."/>
            <person name="Steffens U.A."/>
            <person name="Heycke N."/>
            <person name="Schmitt S."/>
            <person name="Rinke C."/>
            <person name="Helfrich E.J."/>
            <person name="Brachmann A.O."/>
            <person name="Gurgui C."/>
            <person name="Wakimoto T."/>
            <person name="Kracht M."/>
            <person name="Crusemann M."/>
            <person name="Hentschel U."/>
            <person name="Abe I."/>
            <person name="Matsunaga S."/>
            <person name="Kalinowski J."/>
            <person name="Takeyama H."/>
            <person name="Piel J."/>
        </authorList>
    </citation>
    <scope>NUCLEOTIDE SEQUENCE [LARGE SCALE GENOMIC DNA]</scope>
    <source>
        <strain evidence="2">TSY2</strain>
    </source>
</reference>
<dbReference type="SUPFAM" id="SSF51445">
    <property type="entry name" value="(Trans)glycosidases"/>
    <property type="match status" value="1"/>
</dbReference>
<dbReference type="HOGENOM" id="CLU_384364_0_0_7"/>
<proteinExistence type="predicted"/>
<dbReference type="AlphaFoldDB" id="W4MCL0"/>
<dbReference type="InterPro" id="IPR055151">
    <property type="entry name" value="GH113"/>
</dbReference>
<gene>
    <name evidence="1" type="ORF">ETSY2_08275</name>
</gene>
<evidence type="ECO:0008006" key="3">
    <source>
        <dbReference type="Google" id="ProtNLM"/>
    </source>
</evidence>
<dbReference type="Pfam" id="PF22612">
    <property type="entry name" value="GH113"/>
    <property type="match status" value="1"/>
</dbReference>
<keyword evidence="2" id="KW-1185">Reference proteome</keyword>
<dbReference type="Gene3D" id="3.20.20.80">
    <property type="entry name" value="Glycosidases"/>
    <property type="match status" value="1"/>
</dbReference>
<protein>
    <recommendedName>
        <fullName evidence="3">GTA TIM-barrel-like domain-containing protein</fullName>
    </recommendedName>
</protein>